<keyword evidence="11" id="KW-1185">Reference proteome</keyword>
<sequence length="706" mass="76061">MHGSQSKSYGGDGGEGVVLGSVPVRPLYSTTLIRFVAVFGVGVALAVAAATAAALWTGRQEAIAASANMTASLARALTDAVARSVNSIDVTMISVADMVREAGQSGSDSALPGSVAQRLKQTPHLRQILVVGVDGVVGFDSAGGAAGRRMDVESTIEELKRFPRSLVIGLPVEGRFIGGDARAGGQSLIPVSSAVRNADGSIVALVVAAINPEHFQGIFHEIEQDTRARVQLWRFDGVLLAGASTSGRFSTIPASELPLFRSYIKRAEMGGFIDVDDDGILRITSYRTTLAWPLVVSVGIAMDDALSNWRANAAQVGWPVGLVTLAVFGLTVILVRTLARRARDEAMLRLSDRVLAIVSNGVTIADAASPDLPLLYVNQAFEQITGYSAAEALGRNARFLHANDADQEGLDQIREALAEGRSVTVKLRNSRADGVHFWNHVSLTPVRNAMGVITHWVGVQRDITQDEESRAALADAYTALARYSADMERFSFVLAHHLQEPARQMRLQAQLLMHGKGDGVNSADRATAERIIDASARLVELLRDVQVYLAVEREPVLGAVGSSRHALNSAIATYSEQCPGGTLHLDAGDLPDVAMPQRRLDDLFEILVENAVEFRHDDRSPRITVTVEPDGAFWRFRMSDNGIGIESCYLERIFIPLERLHLRSNHKGTGIGLAVARRITDSVHGRIWAESDGVTGSTFFFTLPKV</sequence>
<evidence type="ECO:0000256" key="4">
    <source>
        <dbReference type="ARBA" id="ARBA00022679"/>
    </source>
</evidence>
<dbReference type="InterPro" id="IPR005467">
    <property type="entry name" value="His_kinase_dom"/>
</dbReference>
<dbReference type="Gene3D" id="3.30.450.20">
    <property type="entry name" value="PAS domain"/>
    <property type="match status" value="3"/>
</dbReference>
<evidence type="ECO:0000256" key="2">
    <source>
        <dbReference type="ARBA" id="ARBA00012438"/>
    </source>
</evidence>
<dbReference type="Pfam" id="PF22588">
    <property type="entry name" value="dCache_1_like"/>
    <property type="match status" value="1"/>
</dbReference>
<dbReference type="PANTHER" id="PTHR43304:SF1">
    <property type="entry name" value="PAC DOMAIN-CONTAINING PROTEIN"/>
    <property type="match status" value="1"/>
</dbReference>
<evidence type="ECO:0000259" key="7">
    <source>
        <dbReference type="PROSITE" id="PS50109"/>
    </source>
</evidence>
<feature type="transmembrane region" description="Helical" evidence="6">
    <location>
        <begin position="316"/>
        <end position="339"/>
    </location>
</feature>
<dbReference type="AlphaFoldDB" id="A0A364NVL7"/>
<dbReference type="Pfam" id="PF02518">
    <property type="entry name" value="HATPase_c"/>
    <property type="match status" value="1"/>
</dbReference>
<dbReference type="InterPro" id="IPR035965">
    <property type="entry name" value="PAS-like_dom_sf"/>
</dbReference>
<dbReference type="GO" id="GO:0000155">
    <property type="term" value="F:phosphorelay sensor kinase activity"/>
    <property type="evidence" value="ECO:0007669"/>
    <property type="project" value="InterPro"/>
</dbReference>
<dbReference type="SUPFAM" id="SSF47384">
    <property type="entry name" value="Homodimeric domain of signal transducing histidine kinase"/>
    <property type="match status" value="1"/>
</dbReference>
<dbReference type="InterPro" id="IPR052162">
    <property type="entry name" value="Sensor_kinase/Photoreceptor"/>
</dbReference>
<dbReference type="EMBL" id="PGTO01000013">
    <property type="protein sequence ID" value="RAU21128.1"/>
    <property type="molecule type" value="Genomic_DNA"/>
</dbReference>
<dbReference type="Proteomes" id="UP000251075">
    <property type="component" value="Unassembled WGS sequence"/>
</dbReference>
<keyword evidence="4" id="KW-0808">Transferase</keyword>
<evidence type="ECO:0000256" key="1">
    <source>
        <dbReference type="ARBA" id="ARBA00000085"/>
    </source>
</evidence>
<evidence type="ECO:0000259" key="8">
    <source>
        <dbReference type="PROSITE" id="PS50112"/>
    </source>
</evidence>
<feature type="domain" description="Histidine kinase" evidence="7">
    <location>
        <begin position="493"/>
        <end position="706"/>
    </location>
</feature>
<evidence type="ECO:0000256" key="5">
    <source>
        <dbReference type="ARBA" id="ARBA00022777"/>
    </source>
</evidence>
<dbReference type="InterPro" id="IPR036097">
    <property type="entry name" value="HisK_dim/P_sf"/>
</dbReference>
<dbReference type="SMART" id="SM00091">
    <property type="entry name" value="PAS"/>
    <property type="match status" value="1"/>
</dbReference>
<keyword evidence="6" id="KW-1133">Transmembrane helix</keyword>
<dbReference type="PROSITE" id="PS50112">
    <property type="entry name" value="PAS"/>
    <property type="match status" value="1"/>
</dbReference>
<dbReference type="SMART" id="SM00086">
    <property type="entry name" value="PAC"/>
    <property type="match status" value="1"/>
</dbReference>
<dbReference type="InterPro" id="IPR054327">
    <property type="entry name" value="His-kinase-like_sensor"/>
</dbReference>
<dbReference type="OrthoDB" id="7991996at2"/>
<keyword evidence="5 10" id="KW-0418">Kinase</keyword>
<proteinExistence type="predicted"/>
<dbReference type="PRINTS" id="PR00344">
    <property type="entry name" value="BCTRLSENSOR"/>
</dbReference>
<feature type="domain" description="PAS" evidence="8">
    <location>
        <begin position="353"/>
        <end position="420"/>
    </location>
</feature>
<comment type="catalytic activity">
    <reaction evidence="1">
        <text>ATP + protein L-histidine = ADP + protein N-phospho-L-histidine.</text>
        <dbReference type="EC" id="2.7.13.3"/>
    </reaction>
</comment>
<keyword evidence="6" id="KW-0812">Transmembrane</keyword>
<feature type="transmembrane region" description="Helical" evidence="6">
    <location>
        <begin position="32"/>
        <end position="56"/>
    </location>
</feature>
<keyword evidence="6" id="KW-0472">Membrane</keyword>
<name>A0A364NVL7_9PROT</name>
<dbReference type="InterPro" id="IPR000014">
    <property type="entry name" value="PAS"/>
</dbReference>
<dbReference type="NCBIfam" id="TIGR00229">
    <property type="entry name" value="sensory_box"/>
    <property type="match status" value="1"/>
</dbReference>
<dbReference type="PANTHER" id="PTHR43304">
    <property type="entry name" value="PHYTOCHROME-LIKE PROTEIN CPH1"/>
    <property type="match status" value="1"/>
</dbReference>
<evidence type="ECO:0000256" key="6">
    <source>
        <dbReference type="SAM" id="Phobius"/>
    </source>
</evidence>
<accession>A0A364NVL7</accession>
<keyword evidence="3" id="KW-0597">Phosphoprotein</keyword>
<feature type="domain" description="PAC" evidence="9">
    <location>
        <begin position="421"/>
        <end position="475"/>
    </location>
</feature>
<gene>
    <name evidence="10" type="ORF">CU669_14980</name>
</gene>
<dbReference type="PROSITE" id="PS50109">
    <property type="entry name" value="HIS_KIN"/>
    <property type="match status" value="1"/>
</dbReference>
<dbReference type="SUPFAM" id="SSF55874">
    <property type="entry name" value="ATPase domain of HSP90 chaperone/DNA topoisomerase II/histidine kinase"/>
    <property type="match status" value="1"/>
</dbReference>
<dbReference type="InterPro" id="IPR000700">
    <property type="entry name" value="PAS-assoc_C"/>
</dbReference>
<dbReference type="EC" id="2.7.13.3" evidence="2"/>
<dbReference type="CDD" id="cd00130">
    <property type="entry name" value="PAS"/>
    <property type="match status" value="1"/>
</dbReference>
<reference evidence="10 11" key="1">
    <citation type="submission" date="2017-11" db="EMBL/GenBank/DDBJ databases">
        <title>Draft genome sequence of magnetotactic bacterium Magnetospirillum kuznetsovii LBB-42.</title>
        <authorList>
            <person name="Grouzdev D.S."/>
            <person name="Rysina M.S."/>
            <person name="Baslerov R.V."/>
            <person name="Koziaeva V."/>
        </authorList>
    </citation>
    <scope>NUCLEOTIDE SEQUENCE [LARGE SCALE GENOMIC DNA]</scope>
    <source>
        <strain evidence="10 11">LBB-42</strain>
    </source>
</reference>
<protein>
    <recommendedName>
        <fullName evidence="2">histidine kinase</fullName>
        <ecNumber evidence="2">2.7.13.3</ecNumber>
    </recommendedName>
</protein>
<evidence type="ECO:0000313" key="10">
    <source>
        <dbReference type="EMBL" id="RAU21128.1"/>
    </source>
</evidence>
<dbReference type="InterPro" id="IPR003594">
    <property type="entry name" value="HATPase_dom"/>
</dbReference>
<dbReference type="PROSITE" id="PS50113">
    <property type="entry name" value="PAC"/>
    <property type="match status" value="1"/>
</dbReference>
<dbReference type="SMART" id="SM00387">
    <property type="entry name" value="HATPase_c"/>
    <property type="match status" value="1"/>
</dbReference>
<dbReference type="CDD" id="cd12915">
    <property type="entry name" value="PDC2_DGC_like"/>
    <property type="match status" value="1"/>
</dbReference>
<dbReference type="Pfam" id="PF13426">
    <property type="entry name" value="PAS_9"/>
    <property type="match status" value="1"/>
</dbReference>
<evidence type="ECO:0000313" key="11">
    <source>
        <dbReference type="Proteomes" id="UP000251075"/>
    </source>
</evidence>
<dbReference type="InterPro" id="IPR036890">
    <property type="entry name" value="HATPase_C_sf"/>
</dbReference>
<organism evidence="10 11">
    <name type="scientific">Paramagnetospirillum kuznetsovii</name>
    <dbReference type="NCBI Taxonomy" id="2053833"/>
    <lineage>
        <taxon>Bacteria</taxon>
        <taxon>Pseudomonadati</taxon>
        <taxon>Pseudomonadota</taxon>
        <taxon>Alphaproteobacteria</taxon>
        <taxon>Rhodospirillales</taxon>
        <taxon>Magnetospirillaceae</taxon>
        <taxon>Paramagnetospirillum</taxon>
    </lineage>
</organism>
<evidence type="ECO:0000259" key="9">
    <source>
        <dbReference type="PROSITE" id="PS50113"/>
    </source>
</evidence>
<evidence type="ECO:0000256" key="3">
    <source>
        <dbReference type="ARBA" id="ARBA00022553"/>
    </source>
</evidence>
<dbReference type="SUPFAM" id="SSF55785">
    <property type="entry name" value="PYP-like sensor domain (PAS domain)"/>
    <property type="match status" value="1"/>
</dbReference>
<dbReference type="Gene3D" id="3.30.565.10">
    <property type="entry name" value="Histidine kinase-like ATPase, C-terminal domain"/>
    <property type="match status" value="1"/>
</dbReference>
<dbReference type="InterPro" id="IPR004358">
    <property type="entry name" value="Sig_transdc_His_kin-like_C"/>
</dbReference>
<dbReference type="InterPro" id="IPR001610">
    <property type="entry name" value="PAC"/>
</dbReference>
<comment type="caution">
    <text evidence="10">The sequence shown here is derived from an EMBL/GenBank/DDBJ whole genome shotgun (WGS) entry which is preliminary data.</text>
</comment>